<gene>
    <name evidence="1" type="ORF">FKV68_30910</name>
</gene>
<name>A0A859R278_9HYPH</name>
<dbReference type="Gene3D" id="3.30.1540.10">
    <property type="entry name" value="formyl-coa transferase, domain 3"/>
    <property type="match status" value="1"/>
</dbReference>
<dbReference type="EMBL" id="CP041241">
    <property type="protein sequence ID" value="QLL65699.1"/>
    <property type="molecule type" value="Genomic_DNA"/>
</dbReference>
<organism evidence="1 2">
    <name type="scientific">Sinorhizobium mexicanum</name>
    <dbReference type="NCBI Taxonomy" id="375549"/>
    <lineage>
        <taxon>Bacteria</taxon>
        <taxon>Pseudomonadati</taxon>
        <taxon>Pseudomonadota</taxon>
        <taxon>Alphaproteobacteria</taxon>
        <taxon>Hyphomicrobiales</taxon>
        <taxon>Rhizobiaceae</taxon>
        <taxon>Sinorhizobium/Ensifer group</taxon>
        <taxon>Sinorhizobium</taxon>
    </lineage>
</organism>
<keyword evidence="1" id="KW-0614">Plasmid</keyword>
<sequence length="410" mass="43405">MTYDLLSGTRIIESSAFIAAPLGGLTLAQMGADVIRVDAIGGGIDYRRLPLMPEGRSIYWTSLNKNKRSIAIDLKRAEGRELVADLVTAPGDGGGILLSNIPAKWLDPAALAKMRPDLISCLIEGNPDGTTAVDYTVNCATGIPAITGDGSVDRPVNQALPAWDLACALQASTAIASALVRRKQTGQGAQMRLALADTAFSLLSHLGILTEAELLPDPRTAIGNDIYGAFGRDFGTADHQRLMVAAISLRQWQALVEACDMADAIAAIERTTAMDFKKETDRFEGRDLIAALVKQWCRSRTLAEIALAFDRAGVCWGRYATTREALANDPRLSASNPVFERVRTEGVGAHLSAGAAVRIVGDERAPVHPAAKLGADTDTVLAEVLGLSSSEIGRLHEKGIVAGPDAAEPS</sequence>
<geneLocation type="plasmid" evidence="2">
    <name>pemeittgr7c</name>
</geneLocation>
<proteinExistence type="predicted"/>
<dbReference type="RefSeq" id="WP_180942595.1">
    <property type="nucleotide sequence ID" value="NZ_CP041241.1"/>
</dbReference>
<reference evidence="1 2" key="1">
    <citation type="submission" date="2019-06" db="EMBL/GenBank/DDBJ databases">
        <title>Complete genome sequence of Ensifer mexicanus ITTG R7 isolated from nodules of Acacia angustissima (Mill.) Kuntze.</title>
        <authorList>
            <person name="Rincon-Rosales R."/>
            <person name="Rogel M.A."/>
            <person name="Guerrero G."/>
            <person name="Rincon-Molina C.I."/>
            <person name="Lopez-Lopez A."/>
            <person name="Martinez-Romero E."/>
        </authorList>
    </citation>
    <scope>NUCLEOTIDE SEQUENCE [LARGE SCALE GENOMIC DNA]</scope>
    <source>
        <strain evidence="1 2">ITTG R7</strain>
        <plasmid evidence="2">pemeittgr7c</plasmid>
    </source>
</reference>
<evidence type="ECO:0000313" key="2">
    <source>
        <dbReference type="Proteomes" id="UP000510721"/>
    </source>
</evidence>
<dbReference type="Proteomes" id="UP000510721">
    <property type="component" value="Plasmid pEmeITTGR7c"/>
</dbReference>
<dbReference type="AlphaFoldDB" id="A0A859R278"/>
<dbReference type="InterPro" id="IPR050509">
    <property type="entry name" value="CoA-transferase_III"/>
</dbReference>
<dbReference type="SUPFAM" id="SSF89796">
    <property type="entry name" value="CoA-transferase family III (CaiB/BaiF)"/>
    <property type="match status" value="1"/>
</dbReference>
<dbReference type="PANTHER" id="PTHR48228:SF5">
    <property type="entry name" value="ALPHA-METHYLACYL-COA RACEMASE"/>
    <property type="match status" value="1"/>
</dbReference>
<dbReference type="InterPro" id="IPR023606">
    <property type="entry name" value="CoA-Trfase_III_dom_1_sf"/>
</dbReference>
<dbReference type="KEGG" id="emx:FKV68_30910"/>
<keyword evidence="1" id="KW-0413">Isomerase</keyword>
<accession>A0A859R278</accession>
<dbReference type="PANTHER" id="PTHR48228">
    <property type="entry name" value="SUCCINYL-COA--D-CITRAMALATE COA-TRANSFERASE"/>
    <property type="match status" value="1"/>
</dbReference>
<dbReference type="InterPro" id="IPR003673">
    <property type="entry name" value="CoA-Trfase_fam_III"/>
</dbReference>
<dbReference type="GO" id="GO:0016853">
    <property type="term" value="F:isomerase activity"/>
    <property type="evidence" value="ECO:0007669"/>
    <property type="project" value="UniProtKB-KW"/>
</dbReference>
<dbReference type="InterPro" id="IPR044855">
    <property type="entry name" value="CoA-Trfase_III_dom3_sf"/>
</dbReference>
<dbReference type="Gene3D" id="3.40.50.10540">
    <property type="entry name" value="Crotonobetainyl-coa:carnitine coa-transferase, domain 1"/>
    <property type="match status" value="1"/>
</dbReference>
<dbReference type="Pfam" id="PF02515">
    <property type="entry name" value="CoA_transf_3"/>
    <property type="match status" value="1"/>
</dbReference>
<protein>
    <submittedName>
        <fullName evidence="1">2-methylfumaryl-CoA isomerase</fullName>
    </submittedName>
</protein>
<keyword evidence="2" id="KW-1185">Reference proteome</keyword>
<evidence type="ECO:0000313" key="1">
    <source>
        <dbReference type="EMBL" id="QLL65699.1"/>
    </source>
</evidence>